<dbReference type="PROSITE" id="PS51257">
    <property type="entry name" value="PROKAR_LIPOPROTEIN"/>
    <property type="match status" value="1"/>
</dbReference>
<comment type="caution">
    <text evidence="1">The sequence shown here is derived from an EMBL/GenBank/DDBJ whole genome shotgun (WGS) entry which is preliminary data.</text>
</comment>
<evidence type="ECO:0000313" key="1">
    <source>
        <dbReference type="EMBL" id="NAY92690.1"/>
    </source>
</evidence>
<name>A0A964TD72_9FLAO</name>
<dbReference type="Proteomes" id="UP000667650">
    <property type="component" value="Unassembled WGS sequence"/>
</dbReference>
<dbReference type="RefSeq" id="WP_166524106.1">
    <property type="nucleotide sequence ID" value="NZ_JAAABI010000004.1"/>
</dbReference>
<proteinExistence type="predicted"/>
<evidence type="ECO:0000313" key="2">
    <source>
        <dbReference type="Proteomes" id="UP000667650"/>
    </source>
</evidence>
<protein>
    <recommendedName>
        <fullName evidence="3">TonB C-terminal domain-containing protein</fullName>
    </recommendedName>
</protein>
<evidence type="ECO:0008006" key="3">
    <source>
        <dbReference type="Google" id="ProtNLM"/>
    </source>
</evidence>
<dbReference type="AlphaFoldDB" id="A0A964TD72"/>
<sequence length="157" mass="18364">MQKYLFLICFGMLVSCELFMSKEDKTQKMVDDELLAIDWNDVDQYPLFEECDETVSKPQQKGCFQNVLMGYFSKALDSLHFQVEENLNDTVFIDFEVDEHGFITIRNVEEKTAIFNQIENFRSEVTQRLNDFTVKPALKRGIPVSIRFRLPLVLSTD</sequence>
<organism evidence="1 2">
    <name type="scientific">Flagellimonas ochracea</name>
    <dbReference type="NCBI Taxonomy" id="2696472"/>
    <lineage>
        <taxon>Bacteria</taxon>
        <taxon>Pseudomonadati</taxon>
        <taxon>Bacteroidota</taxon>
        <taxon>Flavobacteriia</taxon>
        <taxon>Flavobacteriales</taxon>
        <taxon>Flavobacteriaceae</taxon>
        <taxon>Flagellimonas</taxon>
    </lineage>
</organism>
<keyword evidence="2" id="KW-1185">Reference proteome</keyword>
<dbReference type="EMBL" id="JAAABI010000004">
    <property type="protein sequence ID" value="NAY92690.1"/>
    <property type="molecule type" value="Genomic_DNA"/>
</dbReference>
<accession>A0A964TD72</accession>
<reference evidence="1" key="1">
    <citation type="submission" date="2020-01" db="EMBL/GenBank/DDBJ databases">
        <title>Muricauda ochracea sp. nov., isolated from a tidal flat of Garorim bay in Korea.</title>
        <authorList>
            <person name="Kim D."/>
            <person name="Yoo Y."/>
            <person name="Kim J.-J."/>
        </authorList>
    </citation>
    <scope>NUCLEOTIDE SEQUENCE</scope>
    <source>
        <strain evidence="1">JGD-17</strain>
    </source>
</reference>
<gene>
    <name evidence="1" type="ORF">GTQ34_12255</name>
</gene>